<organism evidence="3">
    <name type="scientific">marine sediment metagenome</name>
    <dbReference type="NCBI Taxonomy" id="412755"/>
    <lineage>
        <taxon>unclassified sequences</taxon>
        <taxon>metagenomes</taxon>
        <taxon>ecological metagenomes</taxon>
    </lineage>
</organism>
<dbReference type="InterPro" id="IPR000700">
    <property type="entry name" value="PAS-assoc_C"/>
</dbReference>
<proteinExistence type="predicted"/>
<evidence type="ECO:0008006" key="4">
    <source>
        <dbReference type="Google" id="ProtNLM"/>
    </source>
</evidence>
<feature type="non-terminal residue" evidence="3">
    <location>
        <position position="1"/>
    </location>
</feature>
<comment type="caution">
    <text evidence="3">The sequence shown here is derived from an EMBL/GenBank/DDBJ whole genome shotgun (WGS) entry which is preliminary data.</text>
</comment>
<dbReference type="Gene3D" id="3.30.450.20">
    <property type="entry name" value="PAS domain"/>
    <property type="match status" value="2"/>
</dbReference>
<evidence type="ECO:0000313" key="3">
    <source>
        <dbReference type="EMBL" id="GAH54389.1"/>
    </source>
</evidence>
<reference evidence="3" key="1">
    <citation type="journal article" date="2014" name="Front. Microbiol.">
        <title>High frequency of phylogenetically diverse reductive dehalogenase-homologous genes in deep subseafloor sedimentary metagenomes.</title>
        <authorList>
            <person name="Kawai M."/>
            <person name="Futagami T."/>
            <person name="Toyoda A."/>
            <person name="Takaki Y."/>
            <person name="Nishi S."/>
            <person name="Hori S."/>
            <person name="Arai W."/>
            <person name="Tsubouchi T."/>
            <person name="Morono Y."/>
            <person name="Uchiyama I."/>
            <person name="Ito T."/>
            <person name="Fujiyama A."/>
            <person name="Inagaki F."/>
            <person name="Takami H."/>
        </authorList>
    </citation>
    <scope>NUCLEOTIDE SEQUENCE</scope>
    <source>
        <strain evidence="3">Expedition CK06-06</strain>
    </source>
</reference>
<gene>
    <name evidence="3" type="ORF">S03H2_36240</name>
</gene>
<dbReference type="PROSITE" id="PS50112">
    <property type="entry name" value="PAS"/>
    <property type="match status" value="1"/>
</dbReference>
<name>X1HKM1_9ZZZZ</name>
<accession>X1HKM1</accession>
<protein>
    <recommendedName>
        <fullName evidence="4">PAC domain-containing protein</fullName>
    </recommendedName>
</protein>
<feature type="domain" description="PAC" evidence="2">
    <location>
        <begin position="182"/>
        <end position="232"/>
    </location>
</feature>
<dbReference type="NCBIfam" id="TIGR00229">
    <property type="entry name" value="sensory_box"/>
    <property type="match status" value="1"/>
</dbReference>
<dbReference type="InterPro" id="IPR000014">
    <property type="entry name" value="PAS"/>
</dbReference>
<evidence type="ECO:0000259" key="1">
    <source>
        <dbReference type="PROSITE" id="PS50112"/>
    </source>
</evidence>
<dbReference type="PROSITE" id="PS50113">
    <property type="entry name" value="PAC"/>
    <property type="match status" value="1"/>
</dbReference>
<dbReference type="InterPro" id="IPR035965">
    <property type="entry name" value="PAS-like_dom_sf"/>
</dbReference>
<dbReference type="Pfam" id="PF13426">
    <property type="entry name" value="PAS_9"/>
    <property type="match status" value="2"/>
</dbReference>
<dbReference type="CDD" id="cd00130">
    <property type="entry name" value="PAS"/>
    <property type="match status" value="1"/>
</dbReference>
<dbReference type="SUPFAM" id="SSF55785">
    <property type="entry name" value="PYP-like sensor domain (PAS domain)"/>
    <property type="match status" value="1"/>
</dbReference>
<dbReference type="SMART" id="SM00091">
    <property type="entry name" value="PAS"/>
    <property type="match status" value="1"/>
</dbReference>
<sequence length="281" mass="32839">VWQKTKNDFILIDYNNAALKVTKGKIKDLLHEKASVIHEDRPDIIEAINKCYREKNPISVKLEYLMKTTGEKVFVSLKIYHLPPDLVIVHIKDITKWKLAEDKLKSSEEKYKLLFEKSPISIAITNFKGVFIDCNKASELQFGYLKKNLYEKSHFDLKLYSPDLIPVFKERISQLKQGKPIKPIEFEITKKDETKAWIYNQLSLVNIRGKNFIQSFIMDITERKNFEKKIQRKLENEKFISTISSSLIRTEDIDKAVSKSLLEMGIFIGATRAYILLFNEE</sequence>
<feature type="domain" description="PAS" evidence="1">
    <location>
        <begin position="107"/>
        <end position="179"/>
    </location>
</feature>
<feature type="non-terminal residue" evidence="3">
    <location>
        <position position="281"/>
    </location>
</feature>
<dbReference type="EMBL" id="BARU01022230">
    <property type="protein sequence ID" value="GAH54389.1"/>
    <property type="molecule type" value="Genomic_DNA"/>
</dbReference>
<dbReference type="AlphaFoldDB" id="X1HKM1"/>
<evidence type="ECO:0000259" key="2">
    <source>
        <dbReference type="PROSITE" id="PS50113"/>
    </source>
</evidence>